<name>A0A2P6VIS9_9CHLO</name>
<dbReference type="PANTHER" id="PTHR48085:SF5">
    <property type="entry name" value="CADMIUM_ZINC-TRANSPORTING ATPASE HMA4-RELATED"/>
    <property type="match status" value="1"/>
</dbReference>
<organism evidence="3 4">
    <name type="scientific">Micractinium conductrix</name>
    <dbReference type="NCBI Taxonomy" id="554055"/>
    <lineage>
        <taxon>Eukaryota</taxon>
        <taxon>Viridiplantae</taxon>
        <taxon>Chlorophyta</taxon>
        <taxon>core chlorophytes</taxon>
        <taxon>Trebouxiophyceae</taxon>
        <taxon>Chlorellales</taxon>
        <taxon>Chlorellaceae</taxon>
        <taxon>Chlorella clade</taxon>
        <taxon>Micractinium</taxon>
    </lineage>
</organism>
<reference evidence="3 4" key="1">
    <citation type="journal article" date="2018" name="Plant J.">
        <title>Genome sequences of Chlorella sorokiniana UTEX 1602 and Micractinium conductrix SAG 241.80: implications to maltose excretion by a green alga.</title>
        <authorList>
            <person name="Arriola M.B."/>
            <person name="Velmurugan N."/>
            <person name="Zhang Y."/>
            <person name="Plunkett M.H."/>
            <person name="Hondzo H."/>
            <person name="Barney B.M."/>
        </authorList>
    </citation>
    <scope>NUCLEOTIDE SEQUENCE [LARGE SCALE GENOMIC DNA]</scope>
    <source>
        <strain evidence="3 4">SAG 241.80</strain>
    </source>
</reference>
<dbReference type="GO" id="GO:0000166">
    <property type="term" value="F:nucleotide binding"/>
    <property type="evidence" value="ECO:0007669"/>
    <property type="project" value="InterPro"/>
</dbReference>
<dbReference type="Gene3D" id="3.40.50.1000">
    <property type="entry name" value="HAD superfamily/HAD-like"/>
    <property type="match status" value="1"/>
</dbReference>
<dbReference type="GO" id="GO:0016020">
    <property type="term" value="C:membrane"/>
    <property type="evidence" value="ECO:0007669"/>
    <property type="project" value="TreeGrafter"/>
</dbReference>
<dbReference type="InterPro" id="IPR051014">
    <property type="entry name" value="Cation_Transport_ATPase_IB"/>
</dbReference>
<dbReference type="InterPro" id="IPR036412">
    <property type="entry name" value="HAD-like_sf"/>
</dbReference>
<dbReference type="EMBL" id="LHPF02000005">
    <property type="protein sequence ID" value="PSC74005.1"/>
    <property type="molecule type" value="Genomic_DNA"/>
</dbReference>
<dbReference type="SUPFAM" id="SSF81660">
    <property type="entry name" value="Metal cation-transporting ATPase, ATP-binding domain N"/>
    <property type="match status" value="1"/>
</dbReference>
<dbReference type="STRING" id="554055.A0A2P6VIS9"/>
<keyword evidence="4" id="KW-1185">Reference proteome</keyword>
<dbReference type="OrthoDB" id="432719at2759"/>
<dbReference type="InterPro" id="IPR023214">
    <property type="entry name" value="HAD_sf"/>
</dbReference>
<dbReference type="SUPFAM" id="SSF56784">
    <property type="entry name" value="HAD-like"/>
    <property type="match status" value="1"/>
</dbReference>
<evidence type="ECO:0000313" key="4">
    <source>
        <dbReference type="Proteomes" id="UP000239649"/>
    </source>
</evidence>
<gene>
    <name evidence="3" type="ORF">C2E20_2636</name>
</gene>
<sequence>MRPRDMARKTGNLRPPRFSLEVKDWMLKPRNGWSHGELLRLLGSLERSSTHPLAAAVLGYAAAQGVACDAPVEGSEAVPGAGLTASVGGRRVAAGTAGLLAAQGVAGPEVVAAQEAIDAEGATACFVAVNGQLAGWLSARDVVRPEAAQAVAMLGALGVKAAMLTGDGGAAAAGVGAAVGIPAPRVHARLLPAEKLDKVAEYKVGPATPRAAGCCPGLLPAATCCLTGSGGAGSGSAAAGRRRRGGPQRVWVAHVGDGVNDAPALAAADAGIAMGVAGSAAALEAGSVALFTNDVRAVPAALRLARAAGATIRQNITFAVLTKVAVLVPALMGHFTLWGAVAVDVGSSLLVVANALRLLKWRWPRGRLQQ</sequence>
<dbReference type="InterPro" id="IPR023299">
    <property type="entry name" value="ATPase_P-typ_cyto_dom_N"/>
</dbReference>
<evidence type="ECO:0000256" key="2">
    <source>
        <dbReference type="SAM" id="Phobius"/>
    </source>
</evidence>
<accession>A0A2P6VIS9</accession>
<keyword evidence="2" id="KW-1133">Transmembrane helix</keyword>
<comment type="caution">
    <text evidence="3">The sequence shown here is derived from an EMBL/GenBank/DDBJ whole genome shotgun (WGS) entry which is preliminary data.</text>
</comment>
<dbReference type="AlphaFoldDB" id="A0A2P6VIS9"/>
<comment type="similarity">
    <text evidence="1">Belongs to the cation transport ATPase (P-type) (TC 3.A.3) family. Type IB subfamily.</text>
</comment>
<evidence type="ECO:0000313" key="3">
    <source>
        <dbReference type="EMBL" id="PSC74005.1"/>
    </source>
</evidence>
<feature type="transmembrane region" description="Helical" evidence="2">
    <location>
        <begin position="337"/>
        <end position="359"/>
    </location>
</feature>
<keyword evidence="2" id="KW-0812">Transmembrane</keyword>
<dbReference type="PANTHER" id="PTHR48085">
    <property type="entry name" value="CADMIUM/ZINC-TRANSPORTING ATPASE HMA2-RELATED"/>
    <property type="match status" value="1"/>
</dbReference>
<keyword evidence="2" id="KW-0472">Membrane</keyword>
<dbReference type="GO" id="GO:0022857">
    <property type="term" value="F:transmembrane transporter activity"/>
    <property type="evidence" value="ECO:0007669"/>
    <property type="project" value="TreeGrafter"/>
</dbReference>
<dbReference type="PRINTS" id="PR00119">
    <property type="entry name" value="CATATPASE"/>
</dbReference>
<dbReference type="Pfam" id="PF00702">
    <property type="entry name" value="Hydrolase"/>
    <property type="match status" value="1"/>
</dbReference>
<dbReference type="Gene3D" id="3.40.1110.10">
    <property type="entry name" value="Calcium-transporting ATPase, cytoplasmic domain N"/>
    <property type="match status" value="1"/>
</dbReference>
<evidence type="ECO:0000256" key="1">
    <source>
        <dbReference type="ARBA" id="ARBA00006024"/>
    </source>
</evidence>
<protein>
    <submittedName>
        <fullName evidence="3">Inactive cadmium zinc-transporting ATPase HMA3</fullName>
    </submittedName>
</protein>
<feature type="transmembrane region" description="Helical" evidence="2">
    <location>
        <begin position="312"/>
        <end position="331"/>
    </location>
</feature>
<proteinExistence type="inferred from homology"/>
<dbReference type="Proteomes" id="UP000239649">
    <property type="component" value="Unassembled WGS sequence"/>
</dbReference>